<keyword evidence="4" id="KW-1185">Reference proteome</keyword>
<dbReference type="GO" id="GO:0015074">
    <property type="term" value="P:DNA integration"/>
    <property type="evidence" value="ECO:0007669"/>
    <property type="project" value="InterPro"/>
</dbReference>
<evidence type="ECO:0000256" key="1">
    <source>
        <dbReference type="ARBA" id="ARBA00022670"/>
    </source>
</evidence>
<dbReference type="Pfam" id="PF25597">
    <property type="entry name" value="SH3_retrovirus"/>
    <property type="match status" value="1"/>
</dbReference>
<dbReference type="SUPFAM" id="SSF53098">
    <property type="entry name" value="Ribonuclease H-like"/>
    <property type="match status" value="1"/>
</dbReference>
<protein>
    <recommendedName>
        <fullName evidence="2">Integrase catalytic domain-containing protein</fullName>
    </recommendedName>
</protein>
<proteinExistence type="predicted"/>
<accession>A0A371FS18</accession>
<evidence type="ECO:0000313" key="4">
    <source>
        <dbReference type="Proteomes" id="UP000257109"/>
    </source>
</evidence>
<dbReference type="GO" id="GO:0006508">
    <property type="term" value="P:proteolysis"/>
    <property type="evidence" value="ECO:0007669"/>
    <property type="project" value="UniProtKB-KW"/>
</dbReference>
<dbReference type="AlphaFoldDB" id="A0A371FS18"/>
<dbReference type="InterPro" id="IPR039537">
    <property type="entry name" value="Retrotran_Ty1/copia-like"/>
</dbReference>
<comment type="caution">
    <text evidence="3">The sequence shown here is derived from an EMBL/GenBank/DDBJ whole genome shotgun (WGS) entry which is preliminary data.</text>
</comment>
<dbReference type="InterPro" id="IPR012337">
    <property type="entry name" value="RNaseH-like_sf"/>
</dbReference>
<dbReference type="STRING" id="157652.A0A371FS18"/>
<dbReference type="OrthoDB" id="2663223at2759"/>
<dbReference type="InterPro" id="IPR036397">
    <property type="entry name" value="RNaseH_sf"/>
</dbReference>
<feature type="non-terminal residue" evidence="3">
    <location>
        <position position="1"/>
    </location>
</feature>
<dbReference type="InterPro" id="IPR054722">
    <property type="entry name" value="PolX-like_BBD"/>
</dbReference>
<feature type="non-terminal residue" evidence="3">
    <location>
        <position position="688"/>
    </location>
</feature>
<feature type="domain" description="Integrase catalytic" evidence="2">
    <location>
        <begin position="307"/>
        <end position="472"/>
    </location>
</feature>
<dbReference type="Proteomes" id="UP000257109">
    <property type="component" value="Unassembled WGS sequence"/>
</dbReference>
<dbReference type="PROSITE" id="PS50994">
    <property type="entry name" value="INTEGRASE"/>
    <property type="match status" value="1"/>
</dbReference>
<dbReference type="Gene3D" id="3.30.420.10">
    <property type="entry name" value="Ribonuclease H-like superfamily/Ribonuclease H"/>
    <property type="match status" value="1"/>
</dbReference>
<reference evidence="3" key="1">
    <citation type="submission" date="2018-05" db="EMBL/GenBank/DDBJ databases">
        <title>Draft genome of Mucuna pruriens seed.</title>
        <authorList>
            <person name="Nnadi N.E."/>
            <person name="Vos R."/>
            <person name="Hasami M.H."/>
            <person name="Devisetty U.K."/>
            <person name="Aguiy J.C."/>
        </authorList>
    </citation>
    <scope>NUCLEOTIDE SEQUENCE [LARGE SCALE GENOMIC DNA]</scope>
    <source>
        <strain evidence="3">JCA_2017</strain>
    </source>
</reference>
<name>A0A371FS18_MUCPR</name>
<dbReference type="PANTHER" id="PTHR42648">
    <property type="entry name" value="TRANSPOSASE, PUTATIVE-RELATED"/>
    <property type="match status" value="1"/>
</dbReference>
<dbReference type="GO" id="GO:0008233">
    <property type="term" value="F:peptidase activity"/>
    <property type="evidence" value="ECO:0007669"/>
    <property type="project" value="UniProtKB-KW"/>
</dbReference>
<evidence type="ECO:0000259" key="2">
    <source>
        <dbReference type="PROSITE" id="PS50994"/>
    </source>
</evidence>
<sequence length="688" mass="78041">MLDKGNSNTGFAMYCKRSGHTKDICYKRYGKEKVLERMGGNKGSTKMWVNQTTSNKENEVEHPSTSQLDQDIQAFSKEEMDWLRALLNSTSKPLGSCGLTMNGKSSFNISGSVPQSIWILDSGATDHMTPFPSHFTSYLKVPKRQLITIANGDHVPIVGFDNIQLHSSLSLHNVLHVPKLANNLISINRLIQDWNCAVTFFRSHCVIQELTMGRTIGVAKDQGGLCYLQHTKIGNNTNKEELPSSQQATLETWAASQIWLYHKCLGHPPFGLLKTMFPHLFIKESVESFIINFSKHHHAIFSPSNNKSLEPFDLTHSDVWGPTSNSISGAKWFISFIDDCTHVTWIFLLKHKYEVCQIFVDFFHLVKNQFNKSIKRLRSDNGTEFVNLEFSKFLKDNGVVHELTCVNTSQQKGVAERKSHHFLEVARALLFQMSVPNVYWGKAILTTTYLINRLPTQVLNGISPIKHMLSFFPSSPLMLSLRSRVFGCVAFVHSHNPHCGKLDPKAMKCVFIGYPSNKKGFKCYHPLSHRFFVSMDVTFHETQSFFGESYLQVESVIESLPFPTQDVQVQVQEVTFTQDVQVQVQEVTPTQDVQVQEVTPTQDVQVQEVTKPTLVPEQVQMSELDVSIPDNSIEEQVQLFELEVSIPDNSIEDVTDDMPIALRKGKRSCVKYPISQFVRTNHLSVQHQ</sequence>
<dbReference type="PANTHER" id="PTHR42648:SF28">
    <property type="entry name" value="TRANSPOSON-ENCODED PROTEIN WITH RIBONUCLEASE H-LIKE AND RETROVIRUS ZINC FINGER-LIKE DOMAINS"/>
    <property type="match status" value="1"/>
</dbReference>
<dbReference type="EMBL" id="QJKJ01008004">
    <property type="protein sequence ID" value="RDX81124.1"/>
    <property type="molecule type" value="Genomic_DNA"/>
</dbReference>
<dbReference type="Pfam" id="PF00665">
    <property type="entry name" value="rve"/>
    <property type="match status" value="1"/>
</dbReference>
<dbReference type="Pfam" id="PF22936">
    <property type="entry name" value="Pol_BBD"/>
    <property type="match status" value="1"/>
</dbReference>
<keyword evidence="1" id="KW-0378">Hydrolase</keyword>
<organism evidence="3 4">
    <name type="scientific">Mucuna pruriens</name>
    <name type="common">Velvet bean</name>
    <name type="synonym">Dolichos pruriens</name>
    <dbReference type="NCBI Taxonomy" id="157652"/>
    <lineage>
        <taxon>Eukaryota</taxon>
        <taxon>Viridiplantae</taxon>
        <taxon>Streptophyta</taxon>
        <taxon>Embryophyta</taxon>
        <taxon>Tracheophyta</taxon>
        <taxon>Spermatophyta</taxon>
        <taxon>Magnoliopsida</taxon>
        <taxon>eudicotyledons</taxon>
        <taxon>Gunneridae</taxon>
        <taxon>Pentapetalae</taxon>
        <taxon>rosids</taxon>
        <taxon>fabids</taxon>
        <taxon>Fabales</taxon>
        <taxon>Fabaceae</taxon>
        <taxon>Papilionoideae</taxon>
        <taxon>50 kb inversion clade</taxon>
        <taxon>NPAAA clade</taxon>
        <taxon>indigoferoid/millettioid clade</taxon>
        <taxon>Phaseoleae</taxon>
        <taxon>Mucuna</taxon>
    </lineage>
</organism>
<dbReference type="GO" id="GO:0003676">
    <property type="term" value="F:nucleic acid binding"/>
    <property type="evidence" value="ECO:0007669"/>
    <property type="project" value="InterPro"/>
</dbReference>
<evidence type="ECO:0000313" key="3">
    <source>
        <dbReference type="EMBL" id="RDX81124.1"/>
    </source>
</evidence>
<gene>
    <name evidence="3" type="ORF">CR513_38237</name>
</gene>
<dbReference type="InterPro" id="IPR001584">
    <property type="entry name" value="Integrase_cat-core"/>
</dbReference>
<dbReference type="InterPro" id="IPR057670">
    <property type="entry name" value="SH3_retrovirus"/>
</dbReference>
<keyword evidence="1" id="KW-0645">Protease</keyword>